<dbReference type="InterPro" id="IPR035899">
    <property type="entry name" value="DBL_dom_sf"/>
</dbReference>
<dbReference type="InterPro" id="IPR055251">
    <property type="entry name" value="SOS1_NGEF_PH"/>
</dbReference>
<sequence length="1703" mass="190323">MYQSDQQTSPSLLSSSSSSPPPPPPSTSSLAAAAAVDEQQNDKTDFDQTDAAASHHTTNLCAGATLDNAALDSRKRPLSISSMSSASSSSLPRHSRYKRLNMTDTEIVVNGNNQNIVSGPTIVVDNTDMESVVSSEDFIDTVSVTSSFDGAVRGFEEDRTSASDQSANCQKLTIDQHEGIEEEEDSMTSSSYSSPSHAQDDNRLKYQSNEREKSCSPVPTLHELTDNECKQSLPDEDGEEVTDIHSTSLSHYVSYTERVVSEIVETERTYVKSLKEIKEGYLEYLDKCDDMSKNELNSLFGNIVEIYTFSQEFLEELEHSNGEPLKVAECFVKNKDKFVIYGNYCTNYPCAVETLTNCMSHQNLADIFKQRQLILSHVLPLGAYLLKPVQRVLKYHLLLQNILKHYDEERIGYNVLCQALNHMTSMAQHINEMKRKHEHAVHVQEIQSQLLEYDGADLTTLGDLVLEGSFRLCGTKTYRHVFLFEKAVLIAKKKEEGMLSCKTFIECANLMLIESIPKEPLSFQVIPFDNPKSMHTLQARNIDQKVKWCKEIKHLILESYKGKIPEKVRHLVMELGRSKDEQCEKLECLNTFQLFDVANNENVDPGKRHAISGPDYLEKRGRVRRKSSNLIPDFTLLKPQRLRKGYRRTGTLINRRRGQTNVTPTVDPDSVFDDKYDSNNSLPRKDSDTYKRAMSFRIANIENPINIPDPPKGELAKNTELLSSVQSTPARLHSQSSVTSEQPSEDGETELNTKYSSMPSLSERRHRLLHGSDASSVQSLVQTCQQTQGKCDKGPSTSTKAAINQGKPIKKSFKNVLPLLRQAKKSGLLPNIPFKQVQETGGKTRRSSDPPKSQADPWIKNAIQPSCSQIEVSTYSNRRSQLESPNYKNLSRESLDWLVYLNRSSLPPNKYLPSVLKGQNGSQSSYQDMPRYATFPRGMSSPAEMSKSYSQQSVEDNDLSFMTGSVSAPLIRRMSYQHDLIPPTSPEQIAESERMLKEMEDYMRKENNDNKMAKFPMQALSSAADNSDKDDVPQQTLSRQASQTSILSDSSHSSYESNLGSNESLVSRIQSFPARVASWKAAMAKTSPSVSTSSSFPTKKLVSSISLPSSPLPQDDNVSFSHYFDSDKNYSSSPPPYLETRISCSSPTDGSVSRNSASPLTFYPPSPRISNASASLRSSPVFDSSSTSSPSEKAAESAINYPRRSLTHLAPSYTWSGAYNRHMFAEPYRSPIKKHCVTNSPPPRRKMGSALVLPIFSSPTIRRSPSPQPSNSGSIEPLIEVPSPQNHEEFDESVEDSLSSTTETETPTISQTTVIAEENEPLSADSCDSPTENSVEEYPVTSPISNPPNETLEEKVDLSANDQFSSEPNTPLPPAILQDSNAPIKDDVNWFSCETSDQHKLFSPGSSLPCLNNHSSDSFHLSVPACKSNSSSLSRLNEVDLKRFNSLQNCSAMNFDRRVKHHNLKLERNLSLASLLDSQHGIKNQRNQRKKYERWNSLNALPNPTSLNTPDISLWQQQEQDDIFKKSSGSHGNLNDVSGKELKRDLCLTPSDSALSMQSENLGQVSKNQDHFSIIRHSTSECSSLSLDTLDSTDMCRDSAIYCDIELEASPVLECPLPPKSSIKEYVQYLEEKNKADSSPKVKGMKKRAPSQMIRQRLHSLQENSKYKTSRAKKEPEECKELSKVYPMIGLLNRSIDQLRKNE</sequence>
<evidence type="ECO:0000313" key="4">
    <source>
        <dbReference type="EMBL" id="KOF82388.1"/>
    </source>
</evidence>
<feature type="region of interest" description="Disordered" evidence="2">
    <location>
        <begin position="724"/>
        <end position="763"/>
    </location>
</feature>
<feature type="region of interest" description="Disordered" evidence="2">
    <location>
        <begin position="1"/>
        <end position="54"/>
    </location>
</feature>
<dbReference type="InterPro" id="IPR000219">
    <property type="entry name" value="DH_dom"/>
</dbReference>
<dbReference type="PANTHER" id="PTHR45924:SF2">
    <property type="entry name" value="FI17866P1"/>
    <property type="match status" value="1"/>
</dbReference>
<dbReference type="PANTHER" id="PTHR45924">
    <property type="entry name" value="FI17866P1"/>
    <property type="match status" value="1"/>
</dbReference>
<dbReference type="InterPro" id="IPR001849">
    <property type="entry name" value="PH_domain"/>
</dbReference>
<protein>
    <recommendedName>
        <fullName evidence="3">DH domain-containing protein</fullName>
    </recommendedName>
</protein>
<dbReference type="InterPro" id="IPR043324">
    <property type="entry name" value="PH_PLEKHG1_G2_G3"/>
</dbReference>
<dbReference type="SMART" id="SM00325">
    <property type="entry name" value="RhoGEF"/>
    <property type="match status" value="1"/>
</dbReference>
<keyword evidence="1" id="KW-0597">Phosphoprotein</keyword>
<dbReference type="Pfam" id="PF00621">
    <property type="entry name" value="RhoGEF"/>
    <property type="match status" value="1"/>
</dbReference>
<dbReference type="Gene3D" id="2.30.29.30">
    <property type="entry name" value="Pleckstrin-homology domain (PH domain)/Phosphotyrosine-binding domain (PTB)"/>
    <property type="match status" value="1"/>
</dbReference>
<feature type="compositionally biased region" description="Polar residues" evidence="2">
    <location>
        <begin position="1033"/>
        <end position="1059"/>
    </location>
</feature>
<gene>
    <name evidence="4" type="ORF">OCBIM_22025363mg</name>
</gene>
<dbReference type="InterPro" id="IPR011993">
    <property type="entry name" value="PH-like_dom_sf"/>
</dbReference>
<feature type="compositionally biased region" description="Low complexity" evidence="2">
    <location>
        <begin position="1296"/>
        <end position="1313"/>
    </location>
</feature>
<feature type="region of interest" description="Disordered" evidence="2">
    <location>
        <begin position="833"/>
        <end position="860"/>
    </location>
</feature>
<feature type="region of interest" description="Disordered" evidence="2">
    <location>
        <begin position="1021"/>
        <end position="1059"/>
    </location>
</feature>
<dbReference type="CDD" id="cd00160">
    <property type="entry name" value="RhoGEF"/>
    <property type="match status" value="1"/>
</dbReference>
<feature type="compositionally biased region" description="Basic and acidic residues" evidence="2">
    <location>
        <begin position="198"/>
        <end position="214"/>
    </location>
</feature>
<reference evidence="4" key="1">
    <citation type="submission" date="2015-07" db="EMBL/GenBank/DDBJ databases">
        <title>MeaNS - Measles Nucleotide Surveillance Program.</title>
        <authorList>
            <person name="Tran T."/>
            <person name="Druce J."/>
        </authorList>
    </citation>
    <scope>NUCLEOTIDE SEQUENCE</scope>
    <source>
        <strain evidence="4">UCB-OBI-ISO-001</strain>
        <tissue evidence="4">Gonad</tissue>
    </source>
</reference>
<feature type="compositionally biased region" description="Low complexity" evidence="2">
    <location>
        <begin position="1178"/>
        <end position="1192"/>
    </location>
</feature>
<feature type="region of interest" description="Disordered" evidence="2">
    <location>
        <begin position="1634"/>
        <end position="1675"/>
    </location>
</feature>
<dbReference type="GO" id="GO:0005085">
    <property type="term" value="F:guanyl-nucleotide exchange factor activity"/>
    <property type="evidence" value="ECO:0007669"/>
    <property type="project" value="InterPro"/>
</dbReference>
<evidence type="ECO:0000256" key="2">
    <source>
        <dbReference type="SAM" id="MobiDB-lite"/>
    </source>
</evidence>
<feature type="compositionally biased region" description="Low complexity" evidence="2">
    <location>
        <begin position="8"/>
        <end position="18"/>
    </location>
</feature>
<feature type="compositionally biased region" description="Polar residues" evidence="2">
    <location>
        <begin position="724"/>
        <end position="742"/>
    </location>
</feature>
<dbReference type="EMBL" id="KQ419781">
    <property type="protein sequence ID" value="KOF82388.1"/>
    <property type="molecule type" value="Genomic_DNA"/>
</dbReference>
<feature type="region of interest" description="Disordered" evidence="2">
    <location>
        <begin position="1361"/>
        <end position="1380"/>
    </location>
</feature>
<dbReference type="GO" id="GO:0031267">
    <property type="term" value="F:small GTPase binding"/>
    <property type="evidence" value="ECO:0007669"/>
    <property type="project" value="TreeGrafter"/>
</dbReference>
<feature type="compositionally biased region" description="Basic and acidic residues" evidence="2">
    <location>
        <begin position="672"/>
        <end position="687"/>
    </location>
</feature>
<dbReference type="OrthoDB" id="1594986at2759"/>
<feature type="region of interest" description="Disordered" evidence="2">
    <location>
        <begin position="180"/>
        <end position="238"/>
    </location>
</feature>
<dbReference type="SUPFAM" id="SSF48065">
    <property type="entry name" value="DBL homology domain (DH-domain)"/>
    <property type="match status" value="1"/>
</dbReference>
<feature type="compositionally biased region" description="Low complexity" evidence="2">
    <location>
        <begin position="187"/>
        <end position="196"/>
    </location>
</feature>
<accession>A0A0L8GZJ7</accession>
<organism evidence="4">
    <name type="scientific">Octopus bimaculoides</name>
    <name type="common">California two-spotted octopus</name>
    <dbReference type="NCBI Taxonomy" id="37653"/>
    <lineage>
        <taxon>Eukaryota</taxon>
        <taxon>Metazoa</taxon>
        <taxon>Spiralia</taxon>
        <taxon>Lophotrochozoa</taxon>
        <taxon>Mollusca</taxon>
        <taxon>Cephalopoda</taxon>
        <taxon>Coleoidea</taxon>
        <taxon>Octopodiformes</taxon>
        <taxon>Octopoda</taxon>
        <taxon>Incirrata</taxon>
        <taxon>Octopodidae</taxon>
        <taxon>Octopus</taxon>
    </lineage>
</organism>
<name>A0A0L8GZJ7_OCTBM</name>
<evidence type="ECO:0000259" key="3">
    <source>
        <dbReference type="PROSITE" id="PS50010"/>
    </source>
</evidence>
<dbReference type="CDD" id="cd13243">
    <property type="entry name" value="PH_PLEKHG1_G2_G3"/>
    <property type="match status" value="1"/>
</dbReference>
<dbReference type="PROSITE" id="PS50010">
    <property type="entry name" value="DH_2"/>
    <property type="match status" value="1"/>
</dbReference>
<feature type="compositionally biased region" description="Polar residues" evidence="2">
    <location>
        <begin position="750"/>
        <end position="760"/>
    </location>
</feature>
<feature type="region of interest" description="Disordered" evidence="2">
    <location>
        <begin position="659"/>
        <end position="687"/>
    </location>
</feature>
<feature type="compositionally biased region" description="Polar residues" evidence="2">
    <location>
        <begin position="1258"/>
        <end position="1274"/>
    </location>
</feature>
<feature type="domain" description="DH" evidence="3">
    <location>
        <begin position="255"/>
        <end position="433"/>
    </location>
</feature>
<dbReference type="SUPFAM" id="SSF50729">
    <property type="entry name" value="PH domain-like"/>
    <property type="match status" value="1"/>
</dbReference>
<feature type="compositionally biased region" description="Polar residues" evidence="2">
    <location>
        <begin position="1168"/>
        <end position="1177"/>
    </location>
</feature>
<proteinExistence type="predicted"/>
<dbReference type="SMART" id="SM00233">
    <property type="entry name" value="PH"/>
    <property type="match status" value="1"/>
</dbReference>
<dbReference type="Gene3D" id="1.20.900.10">
    <property type="entry name" value="Dbl homology (DH) domain"/>
    <property type="match status" value="1"/>
</dbReference>
<feature type="region of interest" description="Disordered" evidence="2">
    <location>
        <begin position="1258"/>
        <end position="1351"/>
    </location>
</feature>
<feature type="compositionally biased region" description="Polar residues" evidence="2">
    <location>
        <begin position="1142"/>
        <end position="1159"/>
    </location>
</feature>
<evidence type="ECO:0000256" key="1">
    <source>
        <dbReference type="ARBA" id="ARBA00022553"/>
    </source>
</evidence>
<feature type="region of interest" description="Disordered" evidence="2">
    <location>
        <begin position="1128"/>
        <end position="1198"/>
    </location>
</feature>
<dbReference type="Pfam" id="PF22697">
    <property type="entry name" value="SOS1_NGEF_PH"/>
    <property type="match status" value="1"/>
</dbReference>
<dbReference type="STRING" id="37653.A0A0L8GZJ7"/>